<feature type="binding site" evidence="7">
    <location>
        <position position="42"/>
    </location>
    <ligand>
        <name>NADPH</name>
        <dbReference type="ChEBI" id="CHEBI:57783"/>
    </ligand>
</feature>
<keyword evidence="6 7" id="KW-1208">Phospholipid metabolism</keyword>
<keyword evidence="7" id="KW-0963">Cytoplasm</keyword>
<comment type="pathway">
    <text evidence="7">Membrane lipid metabolism; glycerophospholipid metabolism.</text>
</comment>
<keyword evidence="13" id="KW-1185">Reference proteome</keyword>
<feature type="binding site" evidence="7">
    <location>
        <position position="295"/>
    </location>
    <ligand>
        <name>NADPH</name>
        <dbReference type="ChEBI" id="CHEBI:57783"/>
    </ligand>
</feature>
<feature type="binding site" evidence="7">
    <location>
        <position position="154"/>
    </location>
    <ligand>
        <name>sn-glycerol 3-phosphate</name>
        <dbReference type="ChEBI" id="CHEBI:57597"/>
    </ligand>
</feature>
<keyword evidence="3 7" id="KW-0560">Oxidoreductase</keyword>
<keyword evidence="5 7" id="KW-0594">Phospholipid biosynthesis</keyword>
<feature type="domain" description="Glycerol-3-phosphate dehydrogenase NAD-dependent C-terminal" evidence="11">
    <location>
        <begin position="196"/>
        <end position="336"/>
    </location>
</feature>
<feature type="binding site" evidence="7">
    <location>
        <position position="271"/>
    </location>
    <ligand>
        <name>NADPH</name>
        <dbReference type="ChEBI" id="CHEBI:57783"/>
    </ligand>
</feature>
<dbReference type="PANTHER" id="PTHR11728">
    <property type="entry name" value="GLYCEROL-3-PHOSPHATE DEHYDROGENASE"/>
    <property type="match status" value="1"/>
</dbReference>
<dbReference type="Gene3D" id="3.40.50.720">
    <property type="entry name" value="NAD(P)-binding Rossmann-like Domain"/>
    <property type="match status" value="1"/>
</dbReference>
<keyword evidence="2 7" id="KW-0444">Lipid biosynthesis</keyword>
<keyword evidence="7" id="KW-0547">Nucleotide-binding</keyword>
<dbReference type="NCBIfam" id="NF000942">
    <property type="entry name" value="PRK00094.1-4"/>
    <property type="match status" value="1"/>
</dbReference>
<comment type="subcellular location">
    <subcellularLocation>
        <location evidence="7">Cytoplasm</location>
    </subcellularLocation>
</comment>
<dbReference type="InterPro" id="IPR008927">
    <property type="entry name" value="6-PGluconate_DH-like_C_sf"/>
</dbReference>
<evidence type="ECO:0000256" key="6">
    <source>
        <dbReference type="ARBA" id="ARBA00023264"/>
    </source>
</evidence>
<evidence type="ECO:0000259" key="11">
    <source>
        <dbReference type="Pfam" id="PF07479"/>
    </source>
</evidence>
<feature type="binding site" evidence="7">
    <location>
        <position position="120"/>
    </location>
    <ligand>
        <name>sn-glycerol 3-phosphate</name>
        <dbReference type="ChEBI" id="CHEBI:57597"/>
    </ligand>
</feature>
<feature type="binding site" evidence="7">
    <location>
        <position position="59"/>
    </location>
    <ligand>
        <name>NADPH</name>
        <dbReference type="ChEBI" id="CHEBI:57783"/>
    </ligand>
</feature>
<evidence type="ECO:0000256" key="7">
    <source>
        <dbReference type="HAMAP-Rule" id="MF_00394"/>
    </source>
</evidence>
<dbReference type="EMBL" id="AP025516">
    <property type="protein sequence ID" value="BDD89090.1"/>
    <property type="molecule type" value="Genomic_DNA"/>
</dbReference>
<feature type="binding site" evidence="7">
    <location>
        <position position="207"/>
    </location>
    <ligand>
        <name>sn-glycerol 3-phosphate</name>
        <dbReference type="ChEBI" id="CHEBI:57597"/>
    </ligand>
</feature>
<evidence type="ECO:0000256" key="1">
    <source>
        <dbReference type="ARBA" id="ARBA00011009"/>
    </source>
</evidence>
<dbReference type="SUPFAM" id="SSF48179">
    <property type="entry name" value="6-phosphogluconate dehydrogenase C-terminal domain-like"/>
    <property type="match status" value="1"/>
</dbReference>
<evidence type="ECO:0000256" key="5">
    <source>
        <dbReference type="ARBA" id="ARBA00023209"/>
    </source>
</evidence>
<keyword evidence="7 8" id="KW-0520">NAD</keyword>
<evidence type="ECO:0000256" key="8">
    <source>
        <dbReference type="RuleBase" id="RU000437"/>
    </source>
</evidence>
<dbReference type="NCBIfam" id="NF000940">
    <property type="entry name" value="PRK00094.1-2"/>
    <property type="match status" value="1"/>
</dbReference>
<dbReference type="HAMAP" id="MF_00394">
    <property type="entry name" value="NAD_Glyc3P_dehydrog"/>
    <property type="match status" value="1"/>
</dbReference>
<feature type="binding site" evidence="7">
    <location>
        <position position="156"/>
    </location>
    <ligand>
        <name>NADPH</name>
        <dbReference type="ChEBI" id="CHEBI:57783"/>
    </ligand>
</feature>
<dbReference type="RefSeq" id="WP_284152415.1">
    <property type="nucleotide sequence ID" value="NZ_AP025516.1"/>
</dbReference>
<protein>
    <recommendedName>
        <fullName evidence="7">Glycerol-3-phosphate dehydrogenase [NAD(P)+]</fullName>
        <ecNumber evidence="7">1.1.1.94</ecNumber>
    </recommendedName>
    <alternativeName>
        <fullName evidence="7">NAD(P)(+)-dependent glycerol-3-phosphate dehydrogenase</fullName>
    </alternativeName>
    <alternativeName>
        <fullName evidence="7">NAD(P)H-dependent dihydroxyacetone-phosphate reductase</fullName>
    </alternativeName>
</protein>
<evidence type="ECO:0000256" key="4">
    <source>
        <dbReference type="ARBA" id="ARBA00023098"/>
    </source>
</evidence>
<evidence type="ECO:0000256" key="3">
    <source>
        <dbReference type="ARBA" id="ARBA00023002"/>
    </source>
</evidence>
<feature type="binding site" evidence="7">
    <location>
        <position position="22"/>
    </location>
    <ligand>
        <name>NADPH</name>
        <dbReference type="ChEBI" id="CHEBI:57783"/>
    </ligand>
</feature>
<comment type="function">
    <text evidence="7">Catalyzes the reduction of the glycolytic intermediate dihydroxyacetone phosphate (DHAP) to sn-glycerol 3-phosphate (G3P), the key precursor for phospholipid synthesis.</text>
</comment>
<evidence type="ECO:0000313" key="13">
    <source>
        <dbReference type="Proteomes" id="UP000830055"/>
    </source>
</evidence>
<reference evidence="12 13" key="1">
    <citation type="submission" date="2022-01" db="EMBL/GenBank/DDBJ databases">
        <title>Desulfofustis limnae sp. nov., a novel mesophilic sulfate-reducing bacterium isolated from marsh soil.</title>
        <authorList>
            <person name="Watanabe M."/>
            <person name="Takahashi A."/>
            <person name="Kojima H."/>
            <person name="Fukui M."/>
        </authorList>
    </citation>
    <scope>NUCLEOTIDE SEQUENCE [LARGE SCALE GENOMIC DNA]</scope>
    <source>
        <strain evidence="12 13">PPLL</strain>
    </source>
</reference>
<dbReference type="Pfam" id="PF01210">
    <property type="entry name" value="NAD_Gly3P_dh_N"/>
    <property type="match status" value="1"/>
</dbReference>
<dbReference type="PIRSF" id="PIRSF000114">
    <property type="entry name" value="Glycerol-3-P_dh"/>
    <property type="match status" value="1"/>
</dbReference>
<dbReference type="PRINTS" id="PR00077">
    <property type="entry name" value="GPDHDRGNASE"/>
</dbReference>
<sequence length="347" mass="37951">MTKKNSNDKDPLSIGVIGAGSWGTALAIHLSRLGVATTLWGHRSEHVKKLQQERENQKYLPGQRFPELLQVSSSLEETISAKQVLCLVVPSHVFRQTFQNISYLLKGKKDVPEIYLSATKGVENETFFTMTQIIDHYLKEVKIPGTVAVLSGPSFAKEVAKQLPTAITIGSRNADTAKILQRIFNTEYFRVYTSSDVVGLEISAALKNIIAIAAGVCDGLGFGNNARAALITRGLVEITRMGKALGAEEKTFYGLSGLGDLVLTCTGDLSRNRHVGLELGKGNKIEDILKNMSMVAEGVKTTLSGYLFARKLGISMPILEQMYNILYRGKNTAEAAKSLLTRDLKEE</sequence>
<feature type="binding site" evidence="7">
    <location>
        <position position="270"/>
    </location>
    <ligand>
        <name>sn-glycerol 3-phosphate</name>
        <dbReference type="ChEBI" id="CHEBI:57597"/>
    </ligand>
</feature>
<dbReference type="PROSITE" id="PS00957">
    <property type="entry name" value="NAD_G3PDH"/>
    <property type="match status" value="1"/>
</dbReference>
<feature type="binding site" evidence="7">
    <location>
        <position position="120"/>
    </location>
    <ligand>
        <name>NADPH</name>
        <dbReference type="ChEBI" id="CHEBI:57783"/>
    </ligand>
</feature>
<evidence type="ECO:0000256" key="9">
    <source>
        <dbReference type="RuleBase" id="RU000439"/>
    </source>
</evidence>
<dbReference type="InterPro" id="IPR011128">
    <property type="entry name" value="G3P_DH_NAD-dep_N"/>
</dbReference>
<comment type="catalytic activity">
    <reaction evidence="7 9">
        <text>sn-glycerol 3-phosphate + NADP(+) = dihydroxyacetone phosphate + NADPH + H(+)</text>
        <dbReference type="Rhea" id="RHEA:11096"/>
        <dbReference type="ChEBI" id="CHEBI:15378"/>
        <dbReference type="ChEBI" id="CHEBI:57597"/>
        <dbReference type="ChEBI" id="CHEBI:57642"/>
        <dbReference type="ChEBI" id="CHEBI:57783"/>
        <dbReference type="ChEBI" id="CHEBI:58349"/>
        <dbReference type="EC" id="1.1.1.94"/>
    </reaction>
</comment>
<evidence type="ECO:0000256" key="2">
    <source>
        <dbReference type="ARBA" id="ARBA00022516"/>
    </source>
</evidence>
<dbReference type="EC" id="1.1.1.94" evidence="7"/>
<comment type="similarity">
    <text evidence="1 7 8">Belongs to the NAD-dependent glycerol-3-phosphate dehydrogenase family.</text>
</comment>
<dbReference type="SUPFAM" id="SSF51735">
    <property type="entry name" value="NAD(P)-binding Rossmann-fold domains"/>
    <property type="match status" value="1"/>
</dbReference>
<feature type="binding site" evidence="7">
    <location>
        <position position="272"/>
    </location>
    <ligand>
        <name>sn-glycerol 3-phosphate</name>
        <dbReference type="ChEBI" id="CHEBI:57597"/>
    </ligand>
</feature>
<dbReference type="Proteomes" id="UP000830055">
    <property type="component" value="Chromosome"/>
</dbReference>
<dbReference type="Gene3D" id="1.10.1040.10">
    <property type="entry name" value="N-(1-d-carboxylethyl)-l-norvaline Dehydrogenase, domain 2"/>
    <property type="match status" value="1"/>
</dbReference>
<dbReference type="Pfam" id="PF07479">
    <property type="entry name" value="NAD_Gly3P_dh_C"/>
    <property type="match status" value="1"/>
</dbReference>
<feature type="binding site" evidence="7">
    <location>
        <position position="271"/>
    </location>
    <ligand>
        <name>sn-glycerol 3-phosphate</name>
        <dbReference type="ChEBI" id="CHEBI:57597"/>
    </ligand>
</feature>
<dbReference type="InterPro" id="IPR006109">
    <property type="entry name" value="G3P_DH_NAD-dep_C"/>
</dbReference>
<evidence type="ECO:0000313" key="12">
    <source>
        <dbReference type="EMBL" id="BDD89090.1"/>
    </source>
</evidence>
<dbReference type="InterPro" id="IPR013328">
    <property type="entry name" value="6PGD_dom2"/>
</dbReference>
<dbReference type="PANTHER" id="PTHR11728:SF1">
    <property type="entry name" value="GLYCEROL-3-PHOSPHATE DEHYDROGENASE [NAD(+)] 2, CHLOROPLASTIC"/>
    <property type="match status" value="1"/>
</dbReference>
<feature type="binding site" evidence="7">
    <location>
        <position position="297"/>
    </location>
    <ligand>
        <name>NADPH</name>
        <dbReference type="ChEBI" id="CHEBI:57783"/>
    </ligand>
</feature>
<feature type="domain" description="Glycerol-3-phosphate dehydrogenase NAD-dependent N-terminal" evidence="10">
    <location>
        <begin position="14"/>
        <end position="176"/>
    </location>
</feature>
<proteinExistence type="inferred from homology"/>
<feature type="binding site" evidence="7">
    <location>
        <position position="260"/>
    </location>
    <ligand>
        <name>sn-glycerol 3-phosphate</name>
        <dbReference type="ChEBI" id="CHEBI:57597"/>
    </ligand>
</feature>
<evidence type="ECO:0000259" key="10">
    <source>
        <dbReference type="Pfam" id="PF01210"/>
    </source>
</evidence>
<feature type="binding site" evidence="7">
    <location>
        <position position="152"/>
    </location>
    <ligand>
        <name>sn-glycerol 3-phosphate</name>
        <dbReference type="ChEBI" id="CHEBI:57597"/>
    </ligand>
</feature>
<name>A0ABM7WDQ2_9BACT</name>
<feature type="binding site" evidence="7">
    <location>
        <position position="43"/>
    </location>
    <ligand>
        <name>NADPH</name>
        <dbReference type="ChEBI" id="CHEBI:57783"/>
    </ligand>
</feature>
<keyword evidence="4 7" id="KW-0443">Lipid metabolism</keyword>
<feature type="active site" description="Proton acceptor" evidence="7">
    <location>
        <position position="207"/>
    </location>
</feature>
<accession>A0ABM7WDQ2</accession>
<dbReference type="InterPro" id="IPR036291">
    <property type="entry name" value="NAD(P)-bd_dom_sf"/>
</dbReference>
<comment type="catalytic activity">
    <reaction evidence="7">
        <text>sn-glycerol 3-phosphate + NAD(+) = dihydroxyacetone phosphate + NADH + H(+)</text>
        <dbReference type="Rhea" id="RHEA:11092"/>
        <dbReference type="ChEBI" id="CHEBI:15378"/>
        <dbReference type="ChEBI" id="CHEBI:57540"/>
        <dbReference type="ChEBI" id="CHEBI:57597"/>
        <dbReference type="ChEBI" id="CHEBI:57642"/>
        <dbReference type="ChEBI" id="CHEBI:57945"/>
        <dbReference type="EC" id="1.1.1.94"/>
    </reaction>
</comment>
<organism evidence="12 13">
    <name type="scientific">Desulfofustis limnaeus</name>
    <dbReference type="NCBI Taxonomy" id="2740163"/>
    <lineage>
        <taxon>Bacteria</taxon>
        <taxon>Pseudomonadati</taxon>
        <taxon>Thermodesulfobacteriota</taxon>
        <taxon>Desulfobulbia</taxon>
        <taxon>Desulfobulbales</taxon>
        <taxon>Desulfocapsaceae</taxon>
        <taxon>Desulfofustis</taxon>
    </lineage>
</organism>
<keyword evidence="7" id="KW-0521">NADP</keyword>
<feature type="binding site" evidence="7">
    <location>
        <position position="21"/>
    </location>
    <ligand>
        <name>NADPH</name>
        <dbReference type="ChEBI" id="CHEBI:57783"/>
    </ligand>
</feature>
<gene>
    <name evidence="7 12" type="primary">gpsA</name>
    <name evidence="12" type="ORF">DPPLL_34550</name>
</gene>
<dbReference type="InterPro" id="IPR006168">
    <property type="entry name" value="G3P_DH_NAD-dep"/>
</dbReference>